<protein>
    <submittedName>
        <fullName evidence="2">ScyD/ScyE family protein</fullName>
    </submittedName>
</protein>
<dbReference type="Proteomes" id="UP000239001">
    <property type="component" value="Unassembled WGS sequence"/>
</dbReference>
<evidence type="ECO:0000313" key="2">
    <source>
        <dbReference type="EMBL" id="PSF39037.1"/>
    </source>
</evidence>
<dbReference type="NCBIfam" id="NF033206">
    <property type="entry name" value="ScyE_fam"/>
    <property type="match status" value="1"/>
</dbReference>
<dbReference type="InterPro" id="IPR048031">
    <property type="entry name" value="ScyD/ScyE-like"/>
</dbReference>
<keyword evidence="3" id="KW-1185">Reference proteome</keyword>
<sequence>MFKTILGLSLATLAISSQSALASNFVPTVLQTGLQSPRGMTFGPDGKLYLTEAGTGGNGACVPSPSAPGQTLCYGATSSLARLDLQSNTLERITTGLPSLALADGGDATGLQDVSFDANGNLYGVIGFASNPSNRDTVIEVQDFAHLIKIDLSNPSQWSLVTDIAQYEIDNNPDGGDVVSNPFSVAVQGNNIYATDGGGNALYTINNDGTISTVTVVPKRDVSNPIPGLPDPFPMQAVPTGIAIGPDQAVYLSEYTGFPFPPGGANIYRYNQGNLDIYASGFTNIIDIAFAPDNSLYVLEYATDTLGGNSQGNLWKVKPDGTKENVYNQDLINPTGLAISPDGKIYIANKGYIAGEGELIQLQSVPEKQTPLGVLLTTSLCVFLLKKQNKQINP</sequence>
<name>A0A2T1M2Y8_9CHRO</name>
<proteinExistence type="predicted"/>
<feature type="signal peptide" evidence="1">
    <location>
        <begin position="1"/>
        <end position="22"/>
    </location>
</feature>
<feature type="chain" id="PRO_5015569139" evidence="1">
    <location>
        <begin position="23"/>
        <end position="394"/>
    </location>
</feature>
<accession>A0A2T1M2Y8</accession>
<dbReference type="EMBL" id="PXOH01000002">
    <property type="protein sequence ID" value="PSF39037.1"/>
    <property type="molecule type" value="Genomic_DNA"/>
</dbReference>
<gene>
    <name evidence="2" type="ORF">C7H19_03000</name>
</gene>
<dbReference type="OrthoDB" id="928769at2"/>
<dbReference type="InterPro" id="IPR011042">
    <property type="entry name" value="6-blade_b-propeller_TolB-like"/>
</dbReference>
<evidence type="ECO:0000256" key="1">
    <source>
        <dbReference type="SAM" id="SignalP"/>
    </source>
</evidence>
<dbReference type="AlphaFoldDB" id="A0A2T1M2Y8"/>
<reference evidence="2 3" key="2">
    <citation type="submission" date="2018-03" db="EMBL/GenBank/DDBJ databases">
        <authorList>
            <person name="Keele B.F."/>
        </authorList>
    </citation>
    <scope>NUCLEOTIDE SEQUENCE [LARGE SCALE GENOMIC DNA]</scope>
    <source>
        <strain evidence="2 3">CCALA 016</strain>
    </source>
</reference>
<dbReference type="Gene3D" id="2.120.10.30">
    <property type="entry name" value="TolB, C-terminal domain"/>
    <property type="match status" value="1"/>
</dbReference>
<comment type="caution">
    <text evidence="2">The sequence shown here is derived from an EMBL/GenBank/DDBJ whole genome shotgun (WGS) entry which is preliminary data.</text>
</comment>
<organism evidence="2 3">
    <name type="scientific">Aphanothece hegewaldii CCALA 016</name>
    <dbReference type="NCBI Taxonomy" id="2107694"/>
    <lineage>
        <taxon>Bacteria</taxon>
        <taxon>Bacillati</taxon>
        <taxon>Cyanobacteriota</taxon>
        <taxon>Cyanophyceae</taxon>
        <taxon>Oscillatoriophycideae</taxon>
        <taxon>Chroococcales</taxon>
        <taxon>Aphanothecaceae</taxon>
        <taxon>Aphanothece</taxon>
    </lineage>
</organism>
<dbReference type="SUPFAM" id="SSF101898">
    <property type="entry name" value="NHL repeat"/>
    <property type="match status" value="1"/>
</dbReference>
<evidence type="ECO:0000313" key="3">
    <source>
        <dbReference type="Proteomes" id="UP000239001"/>
    </source>
</evidence>
<keyword evidence="1" id="KW-0732">Signal</keyword>
<reference evidence="2 3" key="1">
    <citation type="submission" date="2018-03" db="EMBL/GenBank/DDBJ databases">
        <title>The ancient ancestry and fast evolution of plastids.</title>
        <authorList>
            <person name="Moore K.R."/>
            <person name="Magnabosco C."/>
            <person name="Momper L."/>
            <person name="Gold D.A."/>
            <person name="Bosak T."/>
            <person name="Fournier G.P."/>
        </authorList>
    </citation>
    <scope>NUCLEOTIDE SEQUENCE [LARGE SCALE GENOMIC DNA]</scope>
    <source>
        <strain evidence="2 3">CCALA 016</strain>
    </source>
</reference>
<dbReference type="RefSeq" id="WP_106455403.1">
    <property type="nucleotide sequence ID" value="NZ_PXOH01000002.1"/>
</dbReference>